<dbReference type="EMBL" id="JBEPTQ010000002">
    <property type="protein sequence ID" value="MET4721196.1"/>
    <property type="molecule type" value="Genomic_DNA"/>
</dbReference>
<dbReference type="Proteomes" id="UP001549291">
    <property type="component" value="Unassembled WGS sequence"/>
</dbReference>
<name>A0ABV2RWB2_BRAJP</name>
<sequence>MGKKSHGLKMAEVDEPRGYAARVLGAAIRTNCAT</sequence>
<organism evidence="1 2">
    <name type="scientific">Bradyrhizobium japonicum</name>
    <dbReference type="NCBI Taxonomy" id="375"/>
    <lineage>
        <taxon>Bacteria</taxon>
        <taxon>Pseudomonadati</taxon>
        <taxon>Pseudomonadota</taxon>
        <taxon>Alphaproteobacteria</taxon>
        <taxon>Hyphomicrobiales</taxon>
        <taxon>Nitrobacteraceae</taxon>
        <taxon>Bradyrhizobium</taxon>
    </lineage>
</organism>
<gene>
    <name evidence="1" type="ORF">ABIF63_005302</name>
</gene>
<protein>
    <recommendedName>
        <fullName evidence="3">Transposase</fullName>
    </recommendedName>
</protein>
<comment type="caution">
    <text evidence="1">The sequence shown here is derived from an EMBL/GenBank/DDBJ whole genome shotgun (WGS) entry which is preliminary data.</text>
</comment>
<keyword evidence="2" id="KW-1185">Reference proteome</keyword>
<proteinExistence type="predicted"/>
<evidence type="ECO:0000313" key="1">
    <source>
        <dbReference type="EMBL" id="MET4721196.1"/>
    </source>
</evidence>
<reference evidence="1 2" key="1">
    <citation type="submission" date="2024-06" db="EMBL/GenBank/DDBJ databases">
        <title>Genomic Encyclopedia of Type Strains, Phase V (KMG-V): Genome sequencing to study the core and pangenomes of soil and plant-associated prokaryotes.</title>
        <authorList>
            <person name="Whitman W."/>
        </authorList>
    </citation>
    <scope>NUCLEOTIDE SEQUENCE [LARGE SCALE GENOMIC DNA]</scope>
    <source>
        <strain evidence="1 2">USDA 160</strain>
    </source>
</reference>
<evidence type="ECO:0008006" key="3">
    <source>
        <dbReference type="Google" id="ProtNLM"/>
    </source>
</evidence>
<evidence type="ECO:0000313" key="2">
    <source>
        <dbReference type="Proteomes" id="UP001549291"/>
    </source>
</evidence>
<accession>A0ABV2RWB2</accession>